<feature type="region of interest" description="Disordered" evidence="15">
    <location>
        <begin position="274"/>
        <end position="302"/>
    </location>
</feature>
<comment type="cofactor">
    <cofactor evidence="1">
        <name>FAD</name>
        <dbReference type="ChEBI" id="CHEBI:57692"/>
    </cofactor>
</comment>
<evidence type="ECO:0000256" key="10">
    <source>
        <dbReference type="ARBA" id="ARBA00033986"/>
    </source>
</evidence>
<keyword evidence="8" id="KW-0274">FAD</keyword>
<dbReference type="Gene3D" id="3.30.560.10">
    <property type="entry name" value="Glucose Oxidase, domain 3"/>
    <property type="match status" value="1"/>
</dbReference>
<feature type="compositionally biased region" description="Low complexity" evidence="15">
    <location>
        <begin position="286"/>
        <end position="296"/>
    </location>
</feature>
<comment type="function">
    <text evidence="9">Catalyzes the single-oxidation or sequential double oxidation reaction of carbohydrates primarily at carbon-2 and/or carbon-3 with the concomitant reduction of the flavin. The enzyme exhibits a broad sugar substrate specificity, oxidizing different aldopyranoses to the corresponding C-1, C-2, C-3 or C-1,2, C-2,3 and C-3,4 (di)dehydro sugars with substrate-specific regioselectivity. Accepts only a narrow range of electron acceptors such as substituted benzoquinones and complexed metal ions and reacts extremely slowly with O(2) as acceptor. May play a role in the natural recycling of plant matter by oxidizing all major monosaccharides in lignocellulose and by reducing quinone compounds or reactive radical species generated during lignin depolymerization.</text>
</comment>
<name>A0A8H5FMP0_9AGAR</name>
<dbReference type="Gene3D" id="2.60.260.20">
    <property type="entry name" value="Urease metallochaperone UreE, N-terminal domain"/>
    <property type="match status" value="2"/>
</dbReference>
<comment type="catalytic activity">
    <reaction evidence="10">
        <text>pyranose + acceptor = pyranos-2-ulose + reduced acceptor.</text>
        <dbReference type="EC" id="1.1.99.29"/>
    </reaction>
</comment>
<comment type="similarity">
    <text evidence="3">Belongs to the GMC oxidoreductase family.</text>
</comment>
<dbReference type="SMART" id="SM00271">
    <property type="entry name" value="DnaJ"/>
    <property type="match status" value="1"/>
</dbReference>
<comment type="catalytic activity">
    <reaction evidence="12">
        <text>pyranose + acceptor = pyranos-3-ulose + reduced acceptor.</text>
        <dbReference type="EC" id="1.1.99.29"/>
    </reaction>
</comment>
<comment type="subunit">
    <text evidence="4">Monomer.</text>
</comment>
<feature type="region of interest" description="Disordered" evidence="15">
    <location>
        <begin position="73"/>
        <end position="241"/>
    </location>
</feature>
<dbReference type="InterPro" id="IPR036188">
    <property type="entry name" value="FAD/NAD-bd_sf"/>
</dbReference>
<comment type="subcellular location">
    <subcellularLocation>
        <location evidence="2">Secreted</location>
    </subcellularLocation>
</comment>
<dbReference type="Pfam" id="PF00226">
    <property type="entry name" value="DnaJ"/>
    <property type="match status" value="1"/>
</dbReference>
<comment type="catalytic activity">
    <reaction evidence="11">
        <text>pyranose + acceptor = pyranos-2,3-diulose + reduced acceptor.</text>
        <dbReference type="EC" id="1.1.99.29"/>
    </reaction>
</comment>
<evidence type="ECO:0000313" key="18">
    <source>
        <dbReference type="Proteomes" id="UP000541558"/>
    </source>
</evidence>
<dbReference type="Pfam" id="PF01556">
    <property type="entry name" value="DnaJ_C"/>
    <property type="match status" value="1"/>
</dbReference>
<keyword evidence="6" id="KW-0964">Secreted</keyword>
<dbReference type="PROSITE" id="PS50076">
    <property type="entry name" value="DNAJ_2"/>
    <property type="match status" value="1"/>
</dbReference>
<dbReference type="InterPro" id="IPR002939">
    <property type="entry name" value="DnaJ_C"/>
</dbReference>
<dbReference type="InterPro" id="IPR036869">
    <property type="entry name" value="J_dom_sf"/>
</dbReference>
<evidence type="ECO:0000256" key="3">
    <source>
        <dbReference type="ARBA" id="ARBA00010790"/>
    </source>
</evidence>
<dbReference type="Pfam" id="PF00732">
    <property type="entry name" value="GMC_oxred_N"/>
    <property type="match status" value="1"/>
</dbReference>
<evidence type="ECO:0000256" key="15">
    <source>
        <dbReference type="SAM" id="MobiDB-lite"/>
    </source>
</evidence>
<evidence type="ECO:0000256" key="14">
    <source>
        <dbReference type="ARBA" id="ARBA00034059"/>
    </source>
</evidence>
<dbReference type="SUPFAM" id="SSF51905">
    <property type="entry name" value="FAD/NAD(P)-binding domain"/>
    <property type="match status" value="1"/>
</dbReference>
<evidence type="ECO:0000256" key="6">
    <source>
        <dbReference type="ARBA" id="ARBA00022525"/>
    </source>
</evidence>
<evidence type="ECO:0000256" key="5">
    <source>
        <dbReference type="ARBA" id="ARBA00013177"/>
    </source>
</evidence>
<dbReference type="InterPro" id="IPR012132">
    <property type="entry name" value="GMC_OxRdtase"/>
</dbReference>
<dbReference type="PANTHER" id="PTHR11552">
    <property type="entry name" value="GLUCOSE-METHANOL-CHOLINE GMC OXIDOREDUCTASE"/>
    <property type="match status" value="1"/>
</dbReference>
<dbReference type="Pfam" id="PF05199">
    <property type="entry name" value="GMC_oxred_C"/>
    <property type="match status" value="1"/>
</dbReference>
<evidence type="ECO:0000256" key="9">
    <source>
        <dbReference type="ARBA" id="ARBA00024699"/>
    </source>
</evidence>
<evidence type="ECO:0000256" key="11">
    <source>
        <dbReference type="ARBA" id="ARBA00034010"/>
    </source>
</evidence>
<sequence>MPSKTPHQTLGLPPQATADEIKHAYRVLVLKWHPDRHEKEKAVATKRFIEINEAYKQLTESLDLESNFEEPILMHTDDNDTKKKSQSSNRSFDRQSSESSSEFSDDSYGDSNLRRTRSFDSGYYTTPSSSFKESSPTNSYFPPQAQSPHFAPNYGPYPNPYQQQPHFHPNPGHHRHPERPSATSTSPSRYPHIETWRTGSDLPDGFRQATHHAYSNAHRLSQPRPRASSIPKPPPPSIIAAYPASPAAAAAATGIAQRHTPYCQPALPSSALPRLSHSVVRPPPASSTANSLGSSSPHSDKRYQNHFGQVVAPVLHTSPYDVPLGSIGLGPAGEWTYALPLALEELFTGVRLSLPITRRMLSGRTKTVPLDLDIPAGCRTGSKILCKRVGHETKPGSYQDIAFIVEPKDHDRFRRERDDLVLDVRVPLVDALRSYGGEVPFAGMDGQVLSFYVDFPRTGCFDGRSVIKGAGVSRTSQGSILTYKMVLKNLPSAVLLGALSVATYRRGIVRLSDSSTANRLSWIAAFAVALVVKQMFKRSKLIQDGAKASKEEYDYIIVGGGTAGCVLAARLSEDPSVRVLLLEAGASGQALMFSRIPVAYTLLWRTKHVWQFYTEPQANANGKKKFWPRGKMLGGCSAINAQMAQMGAPEDYTRWGEIIGDDAWKWDNFKKYFKKFERYMPSPEFPDVDLSTKGKDGPMRIGYFSFASKQSLDFVKACTNIGIPYSPDFNGDKGTLGVNKCVCSSSCAQLWPSILIYDTVTYIDETRTRVSSESAYFTKEVLTRPNLKVVVNATVTRILTEKVGEEVRTVGVEFAHSKDGPRYTVRSKKDVILSAGSIHSPQILLLSGIGPTEELNKHNIAVVHDLPGVGGNLVDHPVVDVYFRSKLPTPKWVKPQNVGEALRLVGAMLQYFTMRTGAMATNFGESAAFVRSDDTKLFPEEDFPEKIEDTTSGAGSPDLEIFTTPFAYKDHGEVLFPGNTFAIHAVLLRPKSRGTLRLKSTDPWDAPSLDPNYLSERADVQKLVRGLRLILKVAKQDPLSPHFIHTDQTAELDHAMHLKSNEELEAVVRERVETLYHPTSTCRMAPLAEGGVVDAGLRVYGVRGLRVCDASVFPEIVSGHTAGATLAVAEHLADIIKGERRA</sequence>
<evidence type="ECO:0000256" key="1">
    <source>
        <dbReference type="ARBA" id="ARBA00001974"/>
    </source>
</evidence>
<evidence type="ECO:0000259" key="16">
    <source>
        <dbReference type="PROSITE" id="PS50076"/>
    </source>
</evidence>
<feature type="domain" description="J" evidence="16">
    <location>
        <begin position="5"/>
        <end position="63"/>
    </location>
</feature>
<dbReference type="PROSITE" id="PS00624">
    <property type="entry name" value="GMC_OXRED_2"/>
    <property type="match status" value="1"/>
</dbReference>
<evidence type="ECO:0000256" key="4">
    <source>
        <dbReference type="ARBA" id="ARBA00011245"/>
    </source>
</evidence>
<dbReference type="SUPFAM" id="SSF49493">
    <property type="entry name" value="HSP40/DnaJ peptide-binding domain"/>
    <property type="match status" value="1"/>
</dbReference>
<keyword evidence="18" id="KW-1185">Reference proteome</keyword>
<comment type="caution">
    <text evidence="17">The sequence shown here is derived from an EMBL/GenBank/DDBJ whole genome shotgun (WGS) entry which is preliminary data.</text>
</comment>
<comment type="catalytic activity">
    <reaction evidence="13">
        <text>a pyranoside + acceptor = a pyranosid-3-ulose + reduced acceptor.</text>
        <dbReference type="EC" id="1.1.99.29"/>
    </reaction>
</comment>
<dbReference type="Gene3D" id="3.50.50.60">
    <property type="entry name" value="FAD/NAD(P)-binding domain"/>
    <property type="match status" value="1"/>
</dbReference>
<dbReference type="Gene3D" id="1.10.287.110">
    <property type="entry name" value="DnaJ domain"/>
    <property type="match status" value="1"/>
</dbReference>
<accession>A0A8H5FMP0</accession>
<dbReference type="InterPro" id="IPR000172">
    <property type="entry name" value="GMC_OxRdtase_N"/>
</dbReference>
<dbReference type="GO" id="GO:0050660">
    <property type="term" value="F:flavin adenine dinucleotide binding"/>
    <property type="evidence" value="ECO:0007669"/>
    <property type="project" value="InterPro"/>
</dbReference>
<reference evidence="17 18" key="1">
    <citation type="journal article" date="2020" name="ISME J.">
        <title>Uncovering the hidden diversity of litter-decomposition mechanisms in mushroom-forming fungi.</title>
        <authorList>
            <person name="Floudas D."/>
            <person name="Bentzer J."/>
            <person name="Ahren D."/>
            <person name="Johansson T."/>
            <person name="Persson P."/>
            <person name="Tunlid A."/>
        </authorList>
    </citation>
    <scope>NUCLEOTIDE SEQUENCE [LARGE SCALE GENOMIC DNA]</scope>
    <source>
        <strain evidence="17 18">CBS 175.51</strain>
    </source>
</reference>
<dbReference type="AlphaFoldDB" id="A0A8H5FMP0"/>
<dbReference type="GO" id="GO:0005576">
    <property type="term" value="C:extracellular region"/>
    <property type="evidence" value="ECO:0007669"/>
    <property type="project" value="UniProtKB-SubCell"/>
</dbReference>
<proteinExistence type="inferred from homology"/>
<dbReference type="PRINTS" id="PR00625">
    <property type="entry name" value="JDOMAIN"/>
</dbReference>
<feature type="compositionally biased region" description="Polar residues" evidence="15">
    <location>
        <begin position="123"/>
        <end position="147"/>
    </location>
</feature>
<dbReference type="Proteomes" id="UP000541558">
    <property type="component" value="Unassembled WGS sequence"/>
</dbReference>
<evidence type="ECO:0000256" key="2">
    <source>
        <dbReference type="ARBA" id="ARBA00004613"/>
    </source>
</evidence>
<dbReference type="OrthoDB" id="269227at2759"/>
<dbReference type="SUPFAM" id="SSF54373">
    <property type="entry name" value="FAD-linked reductases, C-terminal domain"/>
    <property type="match status" value="1"/>
</dbReference>
<dbReference type="InterPro" id="IPR008971">
    <property type="entry name" value="HSP40/DnaJ_pept-bd"/>
</dbReference>
<evidence type="ECO:0000256" key="13">
    <source>
        <dbReference type="ARBA" id="ARBA00034050"/>
    </source>
</evidence>
<comment type="catalytic activity">
    <reaction evidence="14">
        <text>a pyranoside + acceptor = a pyranosid-3,4-diulose + reduced acceptor.</text>
        <dbReference type="EC" id="1.1.99.29"/>
    </reaction>
</comment>
<feature type="compositionally biased region" description="Low complexity" evidence="15">
    <location>
        <begin position="152"/>
        <end position="170"/>
    </location>
</feature>
<dbReference type="InterPro" id="IPR007867">
    <property type="entry name" value="GMC_OxRtase_C"/>
</dbReference>
<dbReference type="SUPFAM" id="SSF46565">
    <property type="entry name" value="Chaperone J-domain"/>
    <property type="match status" value="1"/>
</dbReference>
<evidence type="ECO:0000256" key="7">
    <source>
        <dbReference type="ARBA" id="ARBA00022630"/>
    </source>
</evidence>
<dbReference type="EMBL" id="JAACJK010000001">
    <property type="protein sequence ID" value="KAF5342177.1"/>
    <property type="molecule type" value="Genomic_DNA"/>
</dbReference>
<evidence type="ECO:0000313" key="17">
    <source>
        <dbReference type="EMBL" id="KAF5342177.1"/>
    </source>
</evidence>
<gene>
    <name evidence="17" type="ORF">D9611_001425</name>
</gene>
<organism evidence="17 18">
    <name type="scientific">Ephemerocybe angulata</name>
    <dbReference type="NCBI Taxonomy" id="980116"/>
    <lineage>
        <taxon>Eukaryota</taxon>
        <taxon>Fungi</taxon>
        <taxon>Dikarya</taxon>
        <taxon>Basidiomycota</taxon>
        <taxon>Agaricomycotina</taxon>
        <taxon>Agaricomycetes</taxon>
        <taxon>Agaricomycetidae</taxon>
        <taxon>Agaricales</taxon>
        <taxon>Agaricineae</taxon>
        <taxon>Psathyrellaceae</taxon>
        <taxon>Ephemerocybe</taxon>
    </lineage>
</organism>
<dbReference type="PANTHER" id="PTHR11552:SF147">
    <property type="entry name" value="CHOLINE DEHYDROGENASE, MITOCHONDRIAL"/>
    <property type="match status" value="1"/>
</dbReference>
<evidence type="ECO:0000256" key="12">
    <source>
        <dbReference type="ARBA" id="ARBA00034029"/>
    </source>
</evidence>
<dbReference type="EC" id="1.1.99.29" evidence="5"/>
<dbReference type="CDD" id="cd06257">
    <property type="entry name" value="DnaJ"/>
    <property type="match status" value="1"/>
</dbReference>
<dbReference type="GO" id="GO:0033718">
    <property type="term" value="F:pyranose dehydrogenase (acceptor) activity"/>
    <property type="evidence" value="ECO:0007669"/>
    <property type="project" value="UniProtKB-EC"/>
</dbReference>
<protein>
    <recommendedName>
        <fullName evidence="5">pyranose dehydrogenase (acceptor)</fullName>
        <ecNumber evidence="5">1.1.99.29</ecNumber>
    </recommendedName>
</protein>
<evidence type="ECO:0000256" key="8">
    <source>
        <dbReference type="ARBA" id="ARBA00022827"/>
    </source>
</evidence>
<keyword evidence="7" id="KW-0285">Flavoprotein</keyword>
<dbReference type="GO" id="GO:0051082">
    <property type="term" value="F:unfolded protein binding"/>
    <property type="evidence" value="ECO:0007669"/>
    <property type="project" value="InterPro"/>
</dbReference>
<dbReference type="InterPro" id="IPR001623">
    <property type="entry name" value="DnaJ_domain"/>
</dbReference>
<dbReference type="GO" id="GO:0006457">
    <property type="term" value="P:protein folding"/>
    <property type="evidence" value="ECO:0007669"/>
    <property type="project" value="InterPro"/>
</dbReference>